<feature type="transmembrane region" description="Helical" evidence="1">
    <location>
        <begin position="510"/>
        <end position="532"/>
    </location>
</feature>
<evidence type="ECO:0008006" key="4">
    <source>
        <dbReference type="Google" id="ProtNLM"/>
    </source>
</evidence>
<keyword evidence="1" id="KW-0472">Membrane</keyword>
<feature type="transmembrane region" description="Helical" evidence="1">
    <location>
        <begin position="437"/>
        <end position="458"/>
    </location>
</feature>
<feature type="transmembrane region" description="Helical" evidence="1">
    <location>
        <begin position="580"/>
        <end position="605"/>
    </location>
</feature>
<feature type="transmembrane region" description="Helical" evidence="1">
    <location>
        <begin position="206"/>
        <end position="227"/>
    </location>
</feature>
<feature type="transmembrane region" description="Helical" evidence="1">
    <location>
        <begin position="165"/>
        <end position="186"/>
    </location>
</feature>
<feature type="transmembrane region" description="Helical" evidence="1">
    <location>
        <begin position="383"/>
        <end position="405"/>
    </location>
</feature>
<evidence type="ECO:0000256" key="1">
    <source>
        <dbReference type="SAM" id="Phobius"/>
    </source>
</evidence>
<protein>
    <recommendedName>
        <fullName evidence="4">G-protein coupled receptors family 1 profile domain-containing protein</fullName>
    </recommendedName>
</protein>
<dbReference type="Proteomes" id="UP001175271">
    <property type="component" value="Unassembled WGS sequence"/>
</dbReference>
<keyword evidence="1" id="KW-0812">Transmembrane</keyword>
<dbReference type="SUPFAM" id="SSF81321">
    <property type="entry name" value="Family A G protein-coupled receptor-like"/>
    <property type="match status" value="2"/>
</dbReference>
<feature type="transmembrane region" description="Helical" evidence="1">
    <location>
        <begin position="44"/>
        <end position="67"/>
    </location>
</feature>
<keyword evidence="1" id="KW-1133">Transmembrane helix</keyword>
<feature type="transmembrane region" description="Helical" evidence="1">
    <location>
        <begin position="851"/>
        <end position="875"/>
    </location>
</feature>
<feature type="transmembrane region" description="Helical" evidence="1">
    <location>
        <begin position="818"/>
        <end position="839"/>
    </location>
</feature>
<feature type="transmembrane region" description="Helical" evidence="1">
    <location>
        <begin position="343"/>
        <end position="363"/>
    </location>
</feature>
<feature type="transmembrane region" description="Helical" evidence="1">
    <location>
        <begin position="121"/>
        <end position="145"/>
    </location>
</feature>
<proteinExistence type="predicted"/>
<name>A0AA39LSS1_9BILA</name>
<feature type="transmembrane region" description="Helical" evidence="1">
    <location>
        <begin position="772"/>
        <end position="797"/>
    </location>
</feature>
<feature type="transmembrane region" description="Helical" evidence="1">
    <location>
        <begin position="271"/>
        <end position="296"/>
    </location>
</feature>
<comment type="caution">
    <text evidence="2">The sequence shown here is derived from an EMBL/GenBank/DDBJ whole genome shotgun (WGS) entry which is preliminary data.</text>
</comment>
<feature type="transmembrane region" description="Helical" evidence="1">
    <location>
        <begin position="12"/>
        <end position="32"/>
    </location>
</feature>
<feature type="transmembrane region" description="Helical" evidence="1">
    <location>
        <begin position="726"/>
        <end position="752"/>
    </location>
</feature>
<accession>A0AA39LSS1</accession>
<feature type="transmembrane region" description="Helical" evidence="1">
    <location>
        <begin position="79"/>
        <end position="100"/>
    </location>
</feature>
<keyword evidence="3" id="KW-1185">Reference proteome</keyword>
<feature type="transmembrane region" description="Helical" evidence="1">
    <location>
        <begin position="308"/>
        <end position="331"/>
    </location>
</feature>
<reference evidence="2" key="1">
    <citation type="submission" date="2023-06" db="EMBL/GenBank/DDBJ databases">
        <title>Genomic analysis of the entomopathogenic nematode Steinernema hermaphroditum.</title>
        <authorList>
            <person name="Schwarz E.M."/>
            <person name="Heppert J.K."/>
            <person name="Baniya A."/>
            <person name="Schwartz H.T."/>
            <person name="Tan C.-H."/>
            <person name="Antoshechkin I."/>
            <person name="Sternberg P.W."/>
            <person name="Goodrich-Blair H."/>
            <person name="Dillman A.R."/>
        </authorList>
    </citation>
    <scope>NUCLEOTIDE SEQUENCE</scope>
    <source>
        <strain evidence="2">PS9179</strain>
        <tissue evidence="2">Whole animal</tissue>
    </source>
</reference>
<dbReference type="AlphaFoldDB" id="A0AA39LSS1"/>
<feature type="transmembrane region" description="Helical" evidence="1">
    <location>
        <begin position="676"/>
        <end position="695"/>
    </location>
</feature>
<feature type="transmembrane region" description="Helical" evidence="1">
    <location>
        <begin position="478"/>
        <end position="498"/>
    </location>
</feature>
<dbReference type="PANTHER" id="PTHR22718:SF36">
    <property type="entry name" value="G_PROTEIN_RECEP_F1_2 DOMAIN-CONTAINING PROTEIN-RELATED"/>
    <property type="match status" value="1"/>
</dbReference>
<dbReference type="EMBL" id="JAUCMV010000003">
    <property type="protein sequence ID" value="KAK0407959.1"/>
    <property type="molecule type" value="Genomic_DNA"/>
</dbReference>
<feature type="transmembrane region" description="Helical" evidence="1">
    <location>
        <begin position="635"/>
        <end position="656"/>
    </location>
</feature>
<sequence>MEEWVRTFAGIFYLLLSTILFGLNGLLLVTMIMNKEFKTKTYRIIKTICFACMMQLFVLAVGGVMTLRQSYLNDSFYRFLGSLIIASWFLAVSMTLTLAVDRLFTFIAPRSKKYSIITNGLTGLCWALWIAVFVIVSIPGMRWSYESYYYWNYSYEPGAQIMERLEPFFDLSIFAVVLLIYLFIFVHLKKVSSFAETKLSKAEMRILFVAVISYIYETVFIACAFYIPVDYTNNEFADIVLNTAWIIDEGMFTILILILNSNLSAMDLCAIIVGISYFILSAIFLFINGIIIVVLSVNKEFKSITYRIIKTLCFSCILQLIPFLIGGVMSVAQSSLSYHLDRVLGILVQSGWMFYICVTFTLAVDRLLIFTCPRSPKLLTIPVILLIFSFIFCLSTATLMALNVFSFTYKHAGGYYFWGYDIEGNRKSAFVLSIEPYVDMGIFAMNFVVYIAICIHLLKMKKLAGPKSNFQKAEIRIFTVALISFTYEALFVIWTFWVPIFSILGVKATFIFLNMTWIVECGMFASLTLIINGNLRRKVMDMVLGVLVESSWFFYVSISLTLAVDRLLVFICIRSSDFSIITTILLGLSWLFFLCIVVAMGLQLFGYTYEHHGMVYQWGYTSTSGSRIVMKMEPYFDMGVFAMIFTIYSVLCVYLFKIKASTKNNSAFFKSEMRIFLVAVLSFTYETVFVVLGIIIESSWLFYVCISLTLAVDRFLIFVHPSCTTLATILLGSSWLFWISTMVVMSLPGFGYTYKHPLGYYLWMWNAGSGSAVVAEIEPFFDVSVFIVIFVMYAIVVRKIMQLKRTATSSSYRTELRICVVAAGSFIYETLFIAVTFWMPFDVLGEKEMYVVLNVIWMIDCGMFASLTLVFNTVLRRKVILLVKGNDVIHVSSNRVT</sequence>
<evidence type="ECO:0000313" key="3">
    <source>
        <dbReference type="Proteomes" id="UP001175271"/>
    </source>
</evidence>
<dbReference type="Gene3D" id="1.20.1070.10">
    <property type="entry name" value="Rhodopsin 7-helix transmembrane proteins"/>
    <property type="match status" value="2"/>
</dbReference>
<evidence type="ECO:0000313" key="2">
    <source>
        <dbReference type="EMBL" id="KAK0407959.1"/>
    </source>
</evidence>
<organism evidence="2 3">
    <name type="scientific">Steinernema hermaphroditum</name>
    <dbReference type="NCBI Taxonomy" id="289476"/>
    <lineage>
        <taxon>Eukaryota</taxon>
        <taxon>Metazoa</taxon>
        <taxon>Ecdysozoa</taxon>
        <taxon>Nematoda</taxon>
        <taxon>Chromadorea</taxon>
        <taxon>Rhabditida</taxon>
        <taxon>Tylenchina</taxon>
        <taxon>Panagrolaimomorpha</taxon>
        <taxon>Strongyloidoidea</taxon>
        <taxon>Steinernematidae</taxon>
        <taxon>Steinernema</taxon>
    </lineage>
</organism>
<dbReference type="PANTHER" id="PTHR22718">
    <property type="entry name" value="SERPENTINE RECEPTOR, CLASS X"/>
    <property type="match status" value="1"/>
</dbReference>
<gene>
    <name evidence="2" type="ORF">QR680_003696</name>
</gene>